<accession>A0AAD9MSE1</accession>
<dbReference type="GO" id="GO:0140588">
    <property type="term" value="P:chromatin looping"/>
    <property type="evidence" value="ECO:0007669"/>
    <property type="project" value="InterPro"/>
</dbReference>
<comment type="caution">
    <text evidence="3">The sequence shown here is derived from an EMBL/GenBank/DDBJ whole genome shotgun (WGS) entry which is preliminary data.</text>
</comment>
<dbReference type="GO" id="GO:0034087">
    <property type="term" value="P:establishment of mitotic sister chromatid cohesion"/>
    <property type="evidence" value="ECO:0007669"/>
    <property type="project" value="TreeGrafter"/>
</dbReference>
<dbReference type="GO" id="GO:0010468">
    <property type="term" value="P:regulation of gene expression"/>
    <property type="evidence" value="ECO:0007669"/>
    <property type="project" value="InterPro"/>
</dbReference>
<dbReference type="InterPro" id="IPR024986">
    <property type="entry name" value="Nipped-B_C"/>
</dbReference>
<dbReference type="PANTHER" id="PTHR21704:SF18">
    <property type="entry name" value="NIPPED-B-LIKE PROTEIN"/>
    <property type="match status" value="1"/>
</dbReference>
<organism evidence="3 4">
    <name type="scientific">Ridgeia piscesae</name>
    <name type="common">Tubeworm</name>
    <dbReference type="NCBI Taxonomy" id="27915"/>
    <lineage>
        <taxon>Eukaryota</taxon>
        <taxon>Metazoa</taxon>
        <taxon>Spiralia</taxon>
        <taxon>Lophotrochozoa</taxon>
        <taxon>Annelida</taxon>
        <taxon>Polychaeta</taxon>
        <taxon>Sedentaria</taxon>
        <taxon>Canalipalpata</taxon>
        <taxon>Sabellida</taxon>
        <taxon>Siboglinidae</taxon>
        <taxon>Ridgeia</taxon>
    </lineage>
</organism>
<dbReference type="PANTHER" id="PTHR21704">
    <property type="entry name" value="NIPPED-B-LIKE PROTEIN DELANGIN SCC2-RELATED"/>
    <property type="match status" value="1"/>
</dbReference>
<keyword evidence="1" id="KW-0539">Nucleus</keyword>
<feature type="domain" description="Sister chromatid cohesion C-terminal" evidence="2">
    <location>
        <begin position="77"/>
        <end position="141"/>
    </location>
</feature>
<comment type="subcellular location">
    <subcellularLocation>
        <location evidence="1">Nucleus</location>
    </subcellularLocation>
</comment>
<dbReference type="GO" id="GO:1990414">
    <property type="term" value="P:replication-born double-strand break repair via sister chromatid exchange"/>
    <property type="evidence" value="ECO:0007669"/>
    <property type="project" value="TreeGrafter"/>
</dbReference>
<sequence length="146" mass="16247">MSPDVFLIQTVPYKSDCSSGKEPWIQDSQADSGCYRDCCRSSDTRCMPQAGGLHESAIDSLPRQLLDYVVEEDSSMASTIIQVYIKQILESFFHHHSQVKMIALGVITLILRQGLMHPVQIVPHLISMGTDSDSTIRAKAAIYELC</sequence>
<evidence type="ECO:0000313" key="4">
    <source>
        <dbReference type="Proteomes" id="UP001209878"/>
    </source>
</evidence>
<gene>
    <name evidence="3" type="ORF">NP493_5002g00000</name>
</gene>
<dbReference type="GO" id="GO:0061775">
    <property type="term" value="F:cohesin loader activity"/>
    <property type="evidence" value="ECO:0007669"/>
    <property type="project" value="InterPro"/>
</dbReference>
<keyword evidence="1" id="KW-0677">Repeat</keyword>
<dbReference type="AlphaFoldDB" id="A0AAD9MSE1"/>
<name>A0AAD9MSE1_RIDPI</name>
<dbReference type="GO" id="GO:0003682">
    <property type="term" value="F:chromatin binding"/>
    <property type="evidence" value="ECO:0007669"/>
    <property type="project" value="TreeGrafter"/>
</dbReference>
<dbReference type="Proteomes" id="UP001209878">
    <property type="component" value="Unassembled WGS sequence"/>
</dbReference>
<evidence type="ECO:0000259" key="2">
    <source>
        <dbReference type="Pfam" id="PF12830"/>
    </source>
</evidence>
<protein>
    <recommendedName>
        <fullName evidence="1">Nipped-B protein</fullName>
    </recommendedName>
</protein>
<evidence type="ECO:0000256" key="1">
    <source>
        <dbReference type="RuleBase" id="RU364107"/>
    </source>
</evidence>
<evidence type="ECO:0000313" key="3">
    <source>
        <dbReference type="EMBL" id="KAK2142106.1"/>
    </source>
</evidence>
<dbReference type="GO" id="GO:0071169">
    <property type="term" value="P:establishment of protein localization to chromatin"/>
    <property type="evidence" value="ECO:0007669"/>
    <property type="project" value="TreeGrafter"/>
</dbReference>
<dbReference type="EMBL" id="JAODUO010004988">
    <property type="protein sequence ID" value="KAK2142106.1"/>
    <property type="molecule type" value="Genomic_DNA"/>
</dbReference>
<dbReference type="InterPro" id="IPR033031">
    <property type="entry name" value="Scc2/Nipped-B"/>
</dbReference>
<comment type="similarity">
    <text evidence="1">Belongs to the SCC2/Nipped-B family.</text>
</comment>
<keyword evidence="1" id="KW-0131">Cell cycle</keyword>
<proteinExistence type="inferred from homology"/>
<dbReference type="GO" id="GO:0090694">
    <property type="term" value="C:Scc2-Scc4 cohesin loading complex"/>
    <property type="evidence" value="ECO:0007669"/>
    <property type="project" value="TreeGrafter"/>
</dbReference>
<reference evidence="3" key="1">
    <citation type="journal article" date="2023" name="Mol. Biol. Evol.">
        <title>Third-Generation Sequencing Reveals the Adaptive Role of the Epigenome in Three Deep-Sea Polychaetes.</title>
        <authorList>
            <person name="Perez M."/>
            <person name="Aroh O."/>
            <person name="Sun Y."/>
            <person name="Lan Y."/>
            <person name="Juniper S.K."/>
            <person name="Young C.R."/>
            <person name="Angers B."/>
            <person name="Qian P.Y."/>
        </authorList>
    </citation>
    <scope>NUCLEOTIDE SEQUENCE</scope>
    <source>
        <strain evidence="3">R07B-5</strain>
    </source>
</reference>
<keyword evidence="4" id="KW-1185">Reference proteome</keyword>
<dbReference type="Pfam" id="PF12830">
    <property type="entry name" value="Nipped-B_C"/>
    <property type="match status" value="1"/>
</dbReference>